<dbReference type="InterPro" id="IPR036291">
    <property type="entry name" value="NAD(P)-bd_dom_sf"/>
</dbReference>
<protein>
    <submittedName>
        <fullName evidence="4">Oxidoreductase</fullName>
    </submittedName>
</protein>
<dbReference type="SUPFAM" id="SSF55347">
    <property type="entry name" value="Glyceraldehyde-3-phosphate dehydrogenase-like, C-terminal domain"/>
    <property type="match status" value="1"/>
</dbReference>
<proteinExistence type="predicted"/>
<feature type="domain" description="Gfo/Idh/MocA-like oxidoreductase N-terminal" evidence="2">
    <location>
        <begin position="12"/>
        <end position="130"/>
    </location>
</feature>
<gene>
    <name evidence="4" type="ORF">UM93_08125</name>
</gene>
<name>A0A0D4BZE2_9MICC</name>
<dbReference type="Pfam" id="PF01408">
    <property type="entry name" value="GFO_IDH_MocA"/>
    <property type="match status" value="1"/>
</dbReference>
<sequence length="406" mass="44218">MTDKDLSTEKDLKIGIVGFGLRAGLWRYLERPGEGSTVSVVCDISERGQADAAKKLPQAKVTAELAEFIASGVDAALVTVPDFAHAEVVIPLLEAGIPTFCEKPLDISLEAADAILETAYRTGTRLYVGHNMRHMPVVRQMREVIESGRIGEVKAVWCRHFVGNGGDYYFKDWHAERANVNSLLLQKGAHDIDVIHWLAGGYTRSVSAIGSLSVYGQVSSRRDNSDRRMGDWFSAENWPPEAQTDLNPVIDVEDISMMQMVLDNGVLASYQQCMFTPDYWRNYTVIGTKGRIENYGDGPEELIKVWTSRHTHSLPEPDEVIEIAGDDDAGHGGADPALIAEFLRFATDGGVTETNPVAAREAVAAGILAAESLRSDGGARTVPALSAELVEYFAAGQQHESSVPTV</sequence>
<dbReference type="GO" id="GO:0000166">
    <property type="term" value="F:nucleotide binding"/>
    <property type="evidence" value="ECO:0007669"/>
    <property type="project" value="InterPro"/>
</dbReference>
<dbReference type="RefSeq" id="WP_045074903.1">
    <property type="nucleotide sequence ID" value="NZ_CP011005.1"/>
</dbReference>
<dbReference type="OrthoDB" id="103047at2"/>
<evidence type="ECO:0000259" key="3">
    <source>
        <dbReference type="Pfam" id="PF22725"/>
    </source>
</evidence>
<dbReference type="Pfam" id="PF22725">
    <property type="entry name" value="GFO_IDH_MocA_C3"/>
    <property type="match status" value="1"/>
</dbReference>
<accession>A0A0D4BZE2</accession>
<evidence type="ECO:0000313" key="5">
    <source>
        <dbReference type="Proteomes" id="UP000061839"/>
    </source>
</evidence>
<reference evidence="4 5" key="1">
    <citation type="journal article" date="2015" name="Genome Announc.">
        <title>Complete Genome Sequencing of Protease-Producing Novel Arthrobacter sp. Strain IHBB 11108 Using PacBio Single-Molecule Real-Time Sequencing Technology.</title>
        <authorList>
            <person name="Kiran S."/>
            <person name="Swarnkar M.K."/>
            <person name="Pal M."/>
            <person name="Thakur R."/>
            <person name="Tewari R."/>
            <person name="Singh A.K."/>
            <person name="Gulati A."/>
        </authorList>
    </citation>
    <scope>NUCLEOTIDE SEQUENCE [LARGE SCALE GENOMIC DNA]</scope>
    <source>
        <strain evidence="4 5">IHBB 11108</strain>
    </source>
</reference>
<dbReference type="PATRIC" id="fig|1618207.4.peg.1644"/>
<dbReference type="InterPro" id="IPR051317">
    <property type="entry name" value="Gfo/Idh/MocA_oxidoreduct"/>
</dbReference>
<dbReference type="HOGENOM" id="CLU_023194_11_0_11"/>
<dbReference type="AlphaFoldDB" id="A0A0D4BZE2"/>
<evidence type="ECO:0000256" key="1">
    <source>
        <dbReference type="ARBA" id="ARBA00023027"/>
    </source>
</evidence>
<dbReference type="Proteomes" id="UP000061839">
    <property type="component" value="Chromosome"/>
</dbReference>
<dbReference type="Gene3D" id="3.40.50.720">
    <property type="entry name" value="NAD(P)-binding Rossmann-like Domain"/>
    <property type="match status" value="1"/>
</dbReference>
<evidence type="ECO:0000259" key="2">
    <source>
        <dbReference type="Pfam" id="PF01408"/>
    </source>
</evidence>
<dbReference type="EMBL" id="CP011005">
    <property type="protein sequence ID" value="AJT41490.1"/>
    <property type="molecule type" value="Genomic_DNA"/>
</dbReference>
<dbReference type="Gene3D" id="3.30.360.10">
    <property type="entry name" value="Dihydrodipicolinate Reductase, domain 2"/>
    <property type="match status" value="1"/>
</dbReference>
<evidence type="ECO:0000313" key="4">
    <source>
        <dbReference type="EMBL" id="AJT41490.1"/>
    </source>
</evidence>
<feature type="domain" description="GFO/IDH/MocA-like oxidoreductase" evidence="3">
    <location>
        <begin position="138"/>
        <end position="293"/>
    </location>
</feature>
<keyword evidence="5" id="KW-1185">Reference proteome</keyword>
<organism evidence="4 5">
    <name type="scientific">Psychromicrobium lacuslunae</name>
    <dbReference type="NCBI Taxonomy" id="1618207"/>
    <lineage>
        <taxon>Bacteria</taxon>
        <taxon>Bacillati</taxon>
        <taxon>Actinomycetota</taxon>
        <taxon>Actinomycetes</taxon>
        <taxon>Micrococcales</taxon>
        <taxon>Micrococcaceae</taxon>
        <taxon>Psychromicrobium</taxon>
    </lineage>
</organism>
<keyword evidence="1" id="KW-0520">NAD</keyword>
<dbReference type="KEGG" id="ari:UM93_08125"/>
<dbReference type="InterPro" id="IPR055170">
    <property type="entry name" value="GFO_IDH_MocA-like_dom"/>
</dbReference>
<dbReference type="STRING" id="1618207.UM93_08125"/>
<dbReference type="SUPFAM" id="SSF51735">
    <property type="entry name" value="NAD(P)-binding Rossmann-fold domains"/>
    <property type="match status" value="1"/>
</dbReference>
<dbReference type="InterPro" id="IPR000683">
    <property type="entry name" value="Gfo/Idh/MocA-like_OxRdtase_N"/>
</dbReference>
<dbReference type="PANTHER" id="PTHR43708:SF8">
    <property type="entry name" value="OXIDOREDUCTASE"/>
    <property type="match status" value="1"/>
</dbReference>
<dbReference type="PANTHER" id="PTHR43708">
    <property type="entry name" value="CONSERVED EXPRESSED OXIDOREDUCTASE (EUROFUNG)"/>
    <property type="match status" value="1"/>
</dbReference>